<gene>
    <name evidence="1" type="ORF">SAMN02745158_02841</name>
</gene>
<organism evidence="1 2">
    <name type="scientific">Lactonifactor longoviformis DSM 17459</name>
    <dbReference type="NCBI Taxonomy" id="1122155"/>
    <lineage>
        <taxon>Bacteria</taxon>
        <taxon>Bacillati</taxon>
        <taxon>Bacillota</taxon>
        <taxon>Clostridia</taxon>
        <taxon>Eubacteriales</taxon>
        <taxon>Clostridiaceae</taxon>
        <taxon>Lactonifactor</taxon>
    </lineage>
</organism>
<evidence type="ECO:0000313" key="2">
    <source>
        <dbReference type="Proteomes" id="UP000184245"/>
    </source>
</evidence>
<dbReference type="STRING" id="1122155.SAMN02745158_02841"/>
<reference evidence="1 2" key="1">
    <citation type="submission" date="2016-11" db="EMBL/GenBank/DDBJ databases">
        <authorList>
            <person name="Jaros S."/>
            <person name="Januszkiewicz K."/>
            <person name="Wedrychowicz H."/>
        </authorList>
    </citation>
    <scope>NUCLEOTIDE SEQUENCE [LARGE SCALE GENOMIC DNA]</scope>
    <source>
        <strain evidence="1 2">DSM 17459</strain>
    </source>
</reference>
<dbReference type="AlphaFoldDB" id="A0A1M4ZPR7"/>
<dbReference type="Proteomes" id="UP000184245">
    <property type="component" value="Unassembled WGS sequence"/>
</dbReference>
<dbReference type="EMBL" id="FQVI01000016">
    <property type="protein sequence ID" value="SHF19802.1"/>
    <property type="molecule type" value="Genomic_DNA"/>
</dbReference>
<evidence type="ECO:0000313" key="1">
    <source>
        <dbReference type="EMBL" id="SHF19802.1"/>
    </source>
</evidence>
<sequence length="20" mass="2253">MAVNTWVGNSYVGADGRWIR</sequence>
<proteinExistence type="predicted"/>
<name>A0A1M4ZPR7_9CLOT</name>
<protein>
    <submittedName>
        <fullName evidence="1">Uncharacterized protein</fullName>
    </submittedName>
</protein>
<keyword evidence="2" id="KW-1185">Reference proteome</keyword>
<accession>A0A1M4ZPR7</accession>